<dbReference type="GO" id="GO:0016020">
    <property type="term" value="C:membrane"/>
    <property type="evidence" value="ECO:0007669"/>
    <property type="project" value="UniProtKB-SubCell"/>
</dbReference>
<dbReference type="InterPro" id="IPR045263">
    <property type="entry name" value="GLUT"/>
</dbReference>
<dbReference type="PROSITE" id="PS50850">
    <property type="entry name" value="MFS"/>
    <property type="match status" value="1"/>
</dbReference>
<dbReference type="SUPFAM" id="SSF103473">
    <property type="entry name" value="MFS general substrate transporter"/>
    <property type="match status" value="1"/>
</dbReference>
<gene>
    <name evidence="8" type="ORF">SELO1098_LOCUS31004</name>
</gene>
<comment type="subcellular location">
    <subcellularLocation>
        <location evidence="1">Membrane</location>
        <topology evidence="1">Multi-pass membrane protein</topology>
    </subcellularLocation>
</comment>
<dbReference type="Pfam" id="PF00083">
    <property type="entry name" value="Sugar_tr"/>
    <property type="match status" value="1"/>
</dbReference>
<dbReference type="EMBL" id="HBIC01060386">
    <property type="protein sequence ID" value="CAE0302147.1"/>
    <property type="molecule type" value="Transcribed_RNA"/>
</dbReference>
<keyword evidence="5 6" id="KW-0472">Membrane</keyword>
<sequence length="110" mass="12828">MGPIPWLITAEYFDAKYVATAMSIACIVNWVCNFMVGFCFPYMHNYLGAYTFVPFAAILAVTFLFTQLYVTESYGRTVEEIYRFVNLHAPPQSSYVREFQKYEMIDRVVE</sequence>
<keyword evidence="2" id="KW-0813">Transport</keyword>
<evidence type="ECO:0000256" key="5">
    <source>
        <dbReference type="ARBA" id="ARBA00023136"/>
    </source>
</evidence>
<keyword evidence="4 6" id="KW-1133">Transmembrane helix</keyword>
<evidence type="ECO:0000256" key="2">
    <source>
        <dbReference type="ARBA" id="ARBA00022448"/>
    </source>
</evidence>
<accession>A0A7S3MFV1</accession>
<proteinExistence type="predicted"/>
<dbReference type="InterPro" id="IPR005828">
    <property type="entry name" value="MFS_sugar_transport-like"/>
</dbReference>
<evidence type="ECO:0000313" key="8">
    <source>
        <dbReference type="EMBL" id="CAE0302147.1"/>
    </source>
</evidence>
<dbReference type="Gene3D" id="1.20.1250.20">
    <property type="entry name" value="MFS general substrate transporter like domains"/>
    <property type="match status" value="1"/>
</dbReference>
<dbReference type="AlphaFoldDB" id="A0A7S3MFV1"/>
<dbReference type="InterPro" id="IPR036259">
    <property type="entry name" value="MFS_trans_sf"/>
</dbReference>
<evidence type="ECO:0000256" key="6">
    <source>
        <dbReference type="SAM" id="Phobius"/>
    </source>
</evidence>
<dbReference type="GO" id="GO:0015149">
    <property type="term" value="F:hexose transmembrane transporter activity"/>
    <property type="evidence" value="ECO:0007669"/>
    <property type="project" value="TreeGrafter"/>
</dbReference>
<protein>
    <recommendedName>
        <fullName evidence="7">Major facilitator superfamily (MFS) profile domain-containing protein</fullName>
    </recommendedName>
</protein>
<dbReference type="PANTHER" id="PTHR23503">
    <property type="entry name" value="SOLUTE CARRIER FAMILY 2"/>
    <property type="match status" value="1"/>
</dbReference>
<name>A0A7S3MFV1_9STRA</name>
<reference evidence="8" key="1">
    <citation type="submission" date="2021-01" db="EMBL/GenBank/DDBJ databases">
        <authorList>
            <person name="Corre E."/>
            <person name="Pelletier E."/>
            <person name="Niang G."/>
            <person name="Scheremetjew M."/>
            <person name="Finn R."/>
            <person name="Kale V."/>
            <person name="Holt S."/>
            <person name="Cochrane G."/>
            <person name="Meng A."/>
            <person name="Brown T."/>
            <person name="Cohen L."/>
        </authorList>
    </citation>
    <scope>NUCLEOTIDE SEQUENCE</scope>
    <source>
        <strain evidence="8">CCAP 955/1</strain>
    </source>
</reference>
<organism evidence="8">
    <name type="scientific">Spumella elongata</name>
    <dbReference type="NCBI Taxonomy" id="89044"/>
    <lineage>
        <taxon>Eukaryota</taxon>
        <taxon>Sar</taxon>
        <taxon>Stramenopiles</taxon>
        <taxon>Ochrophyta</taxon>
        <taxon>Chrysophyceae</taxon>
        <taxon>Chromulinales</taxon>
        <taxon>Chromulinaceae</taxon>
        <taxon>Spumella</taxon>
    </lineage>
</organism>
<keyword evidence="3 6" id="KW-0812">Transmembrane</keyword>
<evidence type="ECO:0000256" key="3">
    <source>
        <dbReference type="ARBA" id="ARBA00022692"/>
    </source>
</evidence>
<evidence type="ECO:0000256" key="4">
    <source>
        <dbReference type="ARBA" id="ARBA00022989"/>
    </source>
</evidence>
<evidence type="ECO:0000259" key="7">
    <source>
        <dbReference type="PROSITE" id="PS50850"/>
    </source>
</evidence>
<dbReference type="PANTHER" id="PTHR23503:SF8">
    <property type="entry name" value="FACILITATED GLUCOSE TRANSPORTER PROTEIN 1"/>
    <property type="match status" value="1"/>
</dbReference>
<feature type="domain" description="Major facilitator superfamily (MFS) profile" evidence="7">
    <location>
        <begin position="1"/>
        <end position="74"/>
    </location>
</feature>
<feature type="transmembrane region" description="Helical" evidence="6">
    <location>
        <begin position="20"/>
        <end position="40"/>
    </location>
</feature>
<feature type="transmembrane region" description="Helical" evidence="6">
    <location>
        <begin position="47"/>
        <end position="70"/>
    </location>
</feature>
<evidence type="ECO:0000256" key="1">
    <source>
        <dbReference type="ARBA" id="ARBA00004141"/>
    </source>
</evidence>
<dbReference type="InterPro" id="IPR020846">
    <property type="entry name" value="MFS_dom"/>
</dbReference>